<gene>
    <name evidence="1" type="primary">marR2</name>
    <name evidence="1" type="ORF">HSR121_1585</name>
</gene>
<dbReference type="InterPro" id="IPR036388">
    <property type="entry name" value="WH-like_DNA-bd_sf"/>
</dbReference>
<accession>A0A897N3R0</accession>
<dbReference type="AlphaFoldDB" id="A0A897N3R0"/>
<dbReference type="SUPFAM" id="SSF46785">
    <property type="entry name" value="Winged helix' DNA-binding domain"/>
    <property type="match status" value="1"/>
</dbReference>
<dbReference type="RefSeq" id="WP_229112273.1">
    <property type="nucleotide sequence ID" value="NZ_CP064787.1"/>
</dbReference>
<organism evidence="1 2">
    <name type="scientific">Halapricum desulfuricans</name>
    <dbReference type="NCBI Taxonomy" id="2841257"/>
    <lineage>
        <taxon>Archaea</taxon>
        <taxon>Methanobacteriati</taxon>
        <taxon>Methanobacteriota</taxon>
        <taxon>Stenosarchaea group</taxon>
        <taxon>Halobacteria</taxon>
        <taxon>Halobacteriales</taxon>
        <taxon>Haloarculaceae</taxon>
        <taxon>Halapricum</taxon>
    </lineage>
</organism>
<name>A0A897N3R0_9EURY</name>
<evidence type="ECO:0000313" key="1">
    <source>
        <dbReference type="EMBL" id="QSG05923.1"/>
    </source>
</evidence>
<dbReference type="GeneID" id="68855179"/>
<proteinExistence type="predicted"/>
<evidence type="ECO:0000313" key="2">
    <source>
        <dbReference type="Proteomes" id="UP000663525"/>
    </source>
</evidence>
<dbReference type="EMBL" id="CP064787">
    <property type="protein sequence ID" value="QSG05923.1"/>
    <property type="molecule type" value="Genomic_DNA"/>
</dbReference>
<dbReference type="Gene3D" id="1.10.10.10">
    <property type="entry name" value="Winged helix-like DNA-binding domain superfamily/Winged helix DNA-binding domain"/>
    <property type="match status" value="1"/>
</dbReference>
<sequence length="131" mass="14697">MSNEDDEFDWLTEMDKEILNVLGTDLTLTPSVIAENINRSQKGVGNRLSALQAGGLVEKVKRGKYKITEKGLEVAGGEWFYVTTLEGESDHEMAIKLDEDEDITDVTSIEGREVYIRRTPEEGQNEENTDS</sequence>
<reference evidence="1" key="1">
    <citation type="submission" date="2020-11" db="EMBL/GenBank/DDBJ databases">
        <title>Carbohydrate-dependent, anaerobic sulfur respiration: A novel catabolism in halophilic archaea.</title>
        <authorList>
            <person name="Sorokin D.Y."/>
            <person name="Messina E."/>
            <person name="Smedile F."/>
            <person name="La Cono V."/>
            <person name="Hallsworth J.E."/>
            <person name="Yakimov M.M."/>
        </authorList>
    </citation>
    <scope>NUCLEOTIDE SEQUENCE</scope>
    <source>
        <strain evidence="1">HSR12-1</strain>
    </source>
</reference>
<dbReference type="InterPro" id="IPR036390">
    <property type="entry name" value="WH_DNA-bd_sf"/>
</dbReference>
<dbReference type="Proteomes" id="UP000663525">
    <property type="component" value="Chromosome"/>
</dbReference>
<protein>
    <submittedName>
        <fullName evidence="1">Transcriptional regulator, MarR family</fullName>
    </submittedName>
</protein>